<evidence type="ECO:0000256" key="2">
    <source>
        <dbReference type="ARBA" id="ARBA00022649"/>
    </source>
</evidence>
<reference evidence="10" key="1">
    <citation type="journal article" date="2014" name="Int. J. Syst. Evol. Microbiol.">
        <title>Complete genome of a new Firmicutes species belonging to the dominant human colonic microbiota ('Ruminococcus bicirculans') reveals two chromosomes and a selective capacity to utilize plant glucans.</title>
        <authorList>
            <consortium name="NISC Comparative Sequencing Program"/>
            <person name="Wegmann U."/>
            <person name="Louis P."/>
            <person name="Goesmann A."/>
            <person name="Henrissat B."/>
            <person name="Duncan S.H."/>
            <person name="Flint H.J."/>
        </authorList>
    </citation>
    <scope>NUCLEOTIDE SEQUENCE</scope>
    <source>
        <strain evidence="10">NBRC 103855</strain>
    </source>
</reference>
<comment type="function">
    <text evidence="8">Toxic component of a toxin-antitoxin (TA) system. An RNase.</text>
</comment>
<comment type="caution">
    <text evidence="10">The sequence shown here is derived from an EMBL/GenBank/DDBJ whole genome shotgun (WGS) entry which is preliminary data.</text>
</comment>
<evidence type="ECO:0000256" key="8">
    <source>
        <dbReference type="HAMAP-Rule" id="MF_00265"/>
    </source>
</evidence>
<accession>A0ABQ5UJC4</accession>
<keyword evidence="4 8" id="KW-0479">Metal-binding</keyword>
<evidence type="ECO:0000256" key="7">
    <source>
        <dbReference type="ARBA" id="ARBA00038093"/>
    </source>
</evidence>
<dbReference type="Gene3D" id="3.40.50.1010">
    <property type="entry name" value="5'-nuclease"/>
    <property type="match status" value="1"/>
</dbReference>
<feature type="domain" description="PIN" evidence="9">
    <location>
        <begin position="2"/>
        <end position="122"/>
    </location>
</feature>
<keyword evidence="2 8" id="KW-1277">Toxin-antitoxin system</keyword>
<name>A0ABQ5UJC4_9HYPH</name>
<dbReference type="InterPro" id="IPR002716">
    <property type="entry name" value="PIN_dom"/>
</dbReference>
<dbReference type="Proteomes" id="UP001161406">
    <property type="component" value="Unassembled WGS sequence"/>
</dbReference>
<dbReference type="InterPro" id="IPR022907">
    <property type="entry name" value="VapC_family"/>
</dbReference>
<evidence type="ECO:0000313" key="11">
    <source>
        <dbReference type="Proteomes" id="UP001161406"/>
    </source>
</evidence>
<dbReference type="PANTHER" id="PTHR33653:SF1">
    <property type="entry name" value="RIBONUCLEASE VAPC2"/>
    <property type="match status" value="1"/>
</dbReference>
<feature type="binding site" evidence="8">
    <location>
        <position position="97"/>
    </location>
    <ligand>
        <name>Mg(2+)</name>
        <dbReference type="ChEBI" id="CHEBI:18420"/>
    </ligand>
</feature>
<evidence type="ECO:0000256" key="4">
    <source>
        <dbReference type="ARBA" id="ARBA00022723"/>
    </source>
</evidence>
<dbReference type="PANTHER" id="PTHR33653">
    <property type="entry name" value="RIBONUCLEASE VAPC2"/>
    <property type="match status" value="1"/>
</dbReference>
<comment type="similarity">
    <text evidence="7 8">Belongs to the PINc/VapC protein family.</text>
</comment>
<evidence type="ECO:0000256" key="5">
    <source>
        <dbReference type="ARBA" id="ARBA00022801"/>
    </source>
</evidence>
<proteinExistence type="inferred from homology"/>
<dbReference type="SUPFAM" id="SSF88723">
    <property type="entry name" value="PIN domain-like"/>
    <property type="match status" value="1"/>
</dbReference>
<sequence length="127" mass="13178">MIVVDTSALLAILKNEPQADACQRALASAETILISAPTFAEAMIVAGPKGLLIPLNRLLDGVAAECIALTETGAKDAAAAYAIWGKGSHPAGLNFGDCFAYALARERDCPLLFVGNDFSQTDIVSAI</sequence>
<dbReference type="InterPro" id="IPR029060">
    <property type="entry name" value="PIN-like_dom_sf"/>
</dbReference>
<dbReference type="EC" id="3.1.-.-" evidence="8"/>
<organism evidence="10 11">
    <name type="scientific">Devosia yakushimensis</name>
    <dbReference type="NCBI Taxonomy" id="470028"/>
    <lineage>
        <taxon>Bacteria</taxon>
        <taxon>Pseudomonadati</taxon>
        <taxon>Pseudomonadota</taxon>
        <taxon>Alphaproteobacteria</taxon>
        <taxon>Hyphomicrobiales</taxon>
        <taxon>Devosiaceae</taxon>
        <taxon>Devosia</taxon>
    </lineage>
</organism>
<dbReference type="HAMAP" id="MF_00265">
    <property type="entry name" value="VapC_Nob1"/>
    <property type="match status" value="1"/>
</dbReference>
<dbReference type="RefSeq" id="WP_284393034.1">
    <property type="nucleotide sequence ID" value="NZ_BSNG01000002.1"/>
</dbReference>
<evidence type="ECO:0000256" key="1">
    <source>
        <dbReference type="ARBA" id="ARBA00001946"/>
    </source>
</evidence>
<keyword evidence="11" id="KW-1185">Reference proteome</keyword>
<dbReference type="Pfam" id="PF01850">
    <property type="entry name" value="PIN"/>
    <property type="match status" value="1"/>
</dbReference>
<evidence type="ECO:0000256" key="3">
    <source>
        <dbReference type="ARBA" id="ARBA00022722"/>
    </source>
</evidence>
<gene>
    <name evidence="10" type="primary">vapC_2</name>
    <name evidence="8" type="synonym">vapC</name>
    <name evidence="10" type="ORF">GCM10007913_34880</name>
</gene>
<keyword evidence="6 8" id="KW-0460">Magnesium</keyword>
<feature type="binding site" evidence="8">
    <location>
        <position position="5"/>
    </location>
    <ligand>
        <name>Mg(2+)</name>
        <dbReference type="ChEBI" id="CHEBI:18420"/>
    </ligand>
</feature>
<dbReference type="EMBL" id="BSNG01000002">
    <property type="protein sequence ID" value="GLQ11556.1"/>
    <property type="molecule type" value="Genomic_DNA"/>
</dbReference>
<keyword evidence="8" id="KW-0800">Toxin</keyword>
<reference evidence="10" key="2">
    <citation type="submission" date="2023-01" db="EMBL/GenBank/DDBJ databases">
        <title>Draft genome sequence of Devosia yakushimensis strain NBRC 103855.</title>
        <authorList>
            <person name="Sun Q."/>
            <person name="Mori K."/>
        </authorList>
    </citation>
    <scope>NUCLEOTIDE SEQUENCE</scope>
    <source>
        <strain evidence="10">NBRC 103855</strain>
    </source>
</reference>
<comment type="cofactor">
    <cofactor evidence="1 8">
        <name>Mg(2+)</name>
        <dbReference type="ChEBI" id="CHEBI:18420"/>
    </cofactor>
</comment>
<evidence type="ECO:0000256" key="6">
    <source>
        <dbReference type="ARBA" id="ARBA00022842"/>
    </source>
</evidence>
<keyword evidence="3 8" id="KW-0540">Nuclease</keyword>
<evidence type="ECO:0000313" key="10">
    <source>
        <dbReference type="EMBL" id="GLQ11556.1"/>
    </source>
</evidence>
<evidence type="ECO:0000259" key="9">
    <source>
        <dbReference type="Pfam" id="PF01850"/>
    </source>
</evidence>
<dbReference type="CDD" id="cd09871">
    <property type="entry name" value="PIN_MtVapC28-VapC30-like"/>
    <property type="match status" value="1"/>
</dbReference>
<dbReference type="InterPro" id="IPR050556">
    <property type="entry name" value="Type_II_TA_system_RNase"/>
</dbReference>
<keyword evidence="5 8" id="KW-0378">Hydrolase</keyword>
<protein>
    <recommendedName>
        <fullName evidence="8">Ribonuclease VapC</fullName>
        <shortName evidence="8">RNase VapC</shortName>
        <ecNumber evidence="8">3.1.-.-</ecNumber>
    </recommendedName>
    <alternativeName>
        <fullName evidence="8">Toxin VapC</fullName>
    </alternativeName>
</protein>